<protein>
    <recommendedName>
        <fullName evidence="2">BUD13 homolog</fullName>
    </recommendedName>
</protein>
<dbReference type="Proteomes" id="UP000887572">
    <property type="component" value="Unplaced"/>
</dbReference>
<proteinExistence type="inferred from homology"/>
<comment type="similarity">
    <text evidence="1">Belongs to the CWC26 family.</text>
</comment>
<dbReference type="GO" id="GO:0070274">
    <property type="term" value="C:RES complex"/>
    <property type="evidence" value="ECO:0007669"/>
    <property type="project" value="TreeGrafter"/>
</dbReference>
<feature type="region of interest" description="Disordered" evidence="3">
    <location>
        <begin position="194"/>
        <end position="238"/>
    </location>
</feature>
<accession>A0A914GPL2</accession>
<feature type="compositionally biased region" description="Acidic residues" evidence="3">
    <location>
        <begin position="67"/>
        <end position="77"/>
    </location>
</feature>
<dbReference type="Pfam" id="PF09736">
    <property type="entry name" value="Bud13"/>
    <property type="match status" value="1"/>
</dbReference>
<keyword evidence="4" id="KW-1185">Reference proteome</keyword>
<feature type="compositionally biased region" description="Basic and acidic residues" evidence="3">
    <location>
        <begin position="14"/>
        <end position="24"/>
    </location>
</feature>
<dbReference type="GO" id="GO:0005684">
    <property type="term" value="C:U2-type spliceosomal complex"/>
    <property type="evidence" value="ECO:0007669"/>
    <property type="project" value="TreeGrafter"/>
</dbReference>
<evidence type="ECO:0000313" key="5">
    <source>
        <dbReference type="WBParaSite" id="Gr19_v10_g1025.t1"/>
    </source>
</evidence>
<name>A0A914GPL2_GLORO</name>
<feature type="compositionally biased region" description="Basic and acidic residues" evidence="3">
    <location>
        <begin position="50"/>
        <end position="62"/>
    </location>
</feature>
<feature type="compositionally biased region" description="Basic and acidic residues" evidence="3">
    <location>
        <begin position="116"/>
        <end position="131"/>
    </location>
</feature>
<feature type="compositionally biased region" description="Basic and acidic residues" evidence="3">
    <location>
        <begin position="202"/>
        <end position="216"/>
    </location>
</feature>
<dbReference type="InterPro" id="IPR018609">
    <property type="entry name" value="Bud13"/>
</dbReference>
<feature type="compositionally biased region" description="Basic and acidic residues" evidence="3">
    <location>
        <begin position="222"/>
        <end position="238"/>
    </location>
</feature>
<dbReference type="AlphaFoldDB" id="A0A914GPL2"/>
<feature type="region of interest" description="Disordered" evidence="3">
    <location>
        <begin position="116"/>
        <end position="171"/>
    </location>
</feature>
<evidence type="ECO:0000256" key="2">
    <source>
        <dbReference type="ARBA" id="ARBA00014454"/>
    </source>
</evidence>
<feature type="compositionally biased region" description="Polar residues" evidence="3">
    <location>
        <begin position="1"/>
        <end position="11"/>
    </location>
</feature>
<dbReference type="InterPro" id="IPR051112">
    <property type="entry name" value="CWC26_splicing_factor"/>
</dbReference>
<dbReference type="GO" id="GO:0003723">
    <property type="term" value="F:RNA binding"/>
    <property type="evidence" value="ECO:0007669"/>
    <property type="project" value="TreeGrafter"/>
</dbReference>
<feature type="region of interest" description="Disordered" evidence="3">
    <location>
        <begin position="1"/>
        <end position="77"/>
    </location>
</feature>
<evidence type="ECO:0000256" key="3">
    <source>
        <dbReference type="SAM" id="MobiDB-lite"/>
    </source>
</evidence>
<dbReference type="PANTHER" id="PTHR31809">
    <property type="entry name" value="BUD13 HOMOLOG"/>
    <property type="match status" value="1"/>
</dbReference>
<evidence type="ECO:0000313" key="4">
    <source>
        <dbReference type="Proteomes" id="UP000887572"/>
    </source>
</evidence>
<evidence type="ECO:0000256" key="1">
    <source>
        <dbReference type="ARBA" id="ARBA00011069"/>
    </source>
</evidence>
<reference evidence="5" key="1">
    <citation type="submission" date="2022-11" db="UniProtKB">
        <authorList>
            <consortium name="WormBaseParasite"/>
        </authorList>
    </citation>
    <scope>IDENTIFICATION</scope>
</reference>
<dbReference type="PANTHER" id="PTHR31809:SF0">
    <property type="entry name" value="BUD13 HOMOLOG"/>
    <property type="match status" value="1"/>
</dbReference>
<sequence>MSDPTSSSALSRTEYLKRYMSDEKRKKKKSKETTSGGKTNGMRLLEEEDTFIRTRAESDRTKNPNGSDDEFEDDEQLDDVDRELIALKRKSKDALGPNFKTDSFVTIEGESLLDDYIKKEPSSPPAVDERRSKTRSNAVAKDEVKEETDEVPTTAKAAKKRRMDDGGRAGLLTKEAMLQEQKELRERDLQRLKALDASAGESGRDAETRTRETAFERKRRGEKAETAEDVARKAREATKQKEMEGKYALWGRGVAQADERDAKLQEMGEVLEEGFARYADDEAMNARMREQLHEEDPMAEYFRVKTHKIQMRTGVVYPTYKGQWLPNRFSISPGYRWDGVDRSNGFESKLQLEKNRRKARDTDAYRSIAECED</sequence>
<dbReference type="GO" id="GO:0000398">
    <property type="term" value="P:mRNA splicing, via spliceosome"/>
    <property type="evidence" value="ECO:0007669"/>
    <property type="project" value="TreeGrafter"/>
</dbReference>
<organism evidence="4 5">
    <name type="scientific">Globodera rostochiensis</name>
    <name type="common">Golden nematode worm</name>
    <name type="synonym">Heterodera rostochiensis</name>
    <dbReference type="NCBI Taxonomy" id="31243"/>
    <lineage>
        <taxon>Eukaryota</taxon>
        <taxon>Metazoa</taxon>
        <taxon>Ecdysozoa</taxon>
        <taxon>Nematoda</taxon>
        <taxon>Chromadorea</taxon>
        <taxon>Rhabditida</taxon>
        <taxon>Tylenchina</taxon>
        <taxon>Tylenchomorpha</taxon>
        <taxon>Tylenchoidea</taxon>
        <taxon>Heteroderidae</taxon>
        <taxon>Heteroderinae</taxon>
        <taxon>Globodera</taxon>
    </lineage>
</organism>
<dbReference type="WBParaSite" id="Gr19_v10_g1025.t1">
    <property type="protein sequence ID" value="Gr19_v10_g1025.t1"/>
    <property type="gene ID" value="Gr19_v10_g1025"/>
</dbReference>